<dbReference type="RefSeq" id="WP_095978476.1">
    <property type="nucleotide sequence ID" value="NZ_CP022163.1"/>
</dbReference>
<dbReference type="GO" id="GO:0005737">
    <property type="term" value="C:cytoplasm"/>
    <property type="evidence" value="ECO:0007669"/>
    <property type="project" value="TreeGrafter"/>
</dbReference>
<dbReference type="KEGG" id="mbd:MEBOL_003429"/>
<dbReference type="InterPro" id="IPR001279">
    <property type="entry name" value="Metallo-B-lactamas"/>
</dbReference>
<evidence type="ECO:0000313" key="3">
    <source>
        <dbReference type="EMBL" id="ATB29974.1"/>
    </source>
</evidence>
<feature type="compositionally biased region" description="Polar residues" evidence="1">
    <location>
        <begin position="374"/>
        <end position="386"/>
    </location>
</feature>
<dbReference type="Pfam" id="PF12706">
    <property type="entry name" value="Lactamase_B_2"/>
    <property type="match status" value="1"/>
</dbReference>
<gene>
    <name evidence="3" type="ORF">MEBOL_003429</name>
</gene>
<protein>
    <submittedName>
        <fullName evidence="3">Membrane protein</fullName>
    </submittedName>
</protein>
<reference evidence="3 4" key="1">
    <citation type="submission" date="2017-06" db="EMBL/GenBank/DDBJ databases">
        <authorList>
            <person name="Kim H.J."/>
            <person name="Triplett B.A."/>
        </authorList>
    </citation>
    <scope>NUCLEOTIDE SEQUENCE [LARGE SCALE GENOMIC DNA]</scope>
    <source>
        <strain evidence="3 4">DSM 14713</strain>
    </source>
</reference>
<proteinExistence type="predicted"/>
<dbReference type="PANTHER" id="PTHR15032">
    <property type="entry name" value="N-ACYL-PHOSPHATIDYLETHANOLAMINE-HYDROLYZING PHOSPHOLIPASE D"/>
    <property type="match status" value="1"/>
</dbReference>
<sequence>MSRIKSWVSRAALGVGALVVLLAVLAGVDGWKAFGQRASGERRARMERSPQWKDGRFVNPQPIINDNWGSVTSLFERGFEGTPTSPVTTAAVDPRRFDTPPATGLRVTWLGHSSNLVEIDGHRVLTDPFWGERTSPLTWLGPKRWYAPLIALDALPRVDAVVISHDHYDHLDYATLVAMKDWDTRFVVPLGVGAHLAYWGIPEERIVELDWWESTKVRDLEIVCTPARHASGRYLLDNNMTLWGGFALRGPSHRAFFSGDTGLFPAFRDIGERLGPFDVTLLEVGQYGRPWPDWHMGPEQAILAHQMLRGRVLLPVHWGLVNLAMHTWTEPIERALVAARSAQVTIAQPRPGESLEPEARPEPSRWWPDLPRQTAEQNPIVSSQME</sequence>
<dbReference type="SUPFAM" id="SSF56281">
    <property type="entry name" value="Metallo-hydrolase/oxidoreductase"/>
    <property type="match status" value="1"/>
</dbReference>
<dbReference type="Gene3D" id="3.60.15.10">
    <property type="entry name" value="Ribonuclease Z/Hydroxyacylglutathione hydrolase-like"/>
    <property type="match status" value="1"/>
</dbReference>
<name>A0A250IDN4_9BACT</name>
<evidence type="ECO:0000313" key="4">
    <source>
        <dbReference type="Proteomes" id="UP000217289"/>
    </source>
</evidence>
<dbReference type="AlphaFoldDB" id="A0A250IDN4"/>
<evidence type="ECO:0000256" key="1">
    <source>
        <dbReference type="SAM" id="MobiDB-lite"/>
    </source>
</evidence>
<feature type="domain" description="Metallo-beta-lactamase" evidence="2">
    <location>
        <begin position="122"/>
        <end position="318"/>
    </location>
</feature>
<dbReference type="Proteomes" id="UP000217289">
    <property type="component" value="Chromosome"/>
</dbReference>
<dbReference type="PANTHER" id="PTHR15032:SF4">
    <property type="entry name" value="N-ACYL-PHOSPHATIDYLETHANOLAMINE-HYDROLYZING PHOSPHOLIPASE D"/>
    <property type="match status" value="1"/>
</dbReference>
<feature type="region of interest" description="Disordered" evidence="1">
    <location>
        <begin position="347"/>
        <end position="386"/>
    </location>
</feature>
<dbReference type="InterPro" id="IPR036866">
    <property type="entry name" value="RibonucZ/Hydroxyglut_hydro"/>
</dbReference>
<keyword evidence="4" id="KW-1185">Reference proteome</keyword>
<dbReference type="OrthoDB" id="9805728at2"/>
<organism evidence="3 4">
    <name type="scientific">Melittangium boletus DSM 14713</name>
    <dbReference type="NCBI Taxonomy" id="1294270"/>
    <lineage>
        <taxon>Bacteria</taxon>
        <taxon>Pseudomonadati</taxon>
        <taxon>Myxococcota</taxon>
        <taxon>Myxococcia</taxon>
        <taxon>Myxococcales</taxon>
        <taxon>Cystobacterineae</taxon>
        <taxon>Archangiaceae</taxon>
        <taxon>Melittangium</taxon>
    </lineage>
</organism>
<accession>A0A250IDN4</accession>
<evidence type="ECO:0000259" key="2">
    <source>
        <dbReference type="Pfam" id="PF12706"/>
    </source>
</evidence>
<dbReference type="EMBL" id="CP022163">
    <property type="protein sequence ID" value="ATB29974.1"/>
    <property type="molecule type" value="Genomic_DNA"/>
</dbReference>